<proteinExistence type="inferred from homology"/>
<dbReference type="Pfam" id="PF01565">
    <property type="entry name" value="FAD_binding_4"/>
    <property type="match status" value="1"/>
</dbReference>
<sequence length="545" mass="58466">MLVDGCLKKRHRPHLLIWISPRSIPSTNVMASTVWYTAAAVLSFVPAFAASTSFEPARVIRSNAASQFTGCDILIHAGLSGKIFFSNDTEYAVTIQSYYSGDVRDVRPSCIFKPTTSQQVSDAIKALNSEAFGCWTVAIRSGGHSPFPSNNAANGVTIDLGGINSITYTDNPDSQGHGIAALGPGGRWGEVYSALEEQGVMTTGGREGHGGVGGFLLGGGFSWYSAKYGLSADNVLNYEVVLANGSLIEANATAHADLFKALKGGMNNLGVVTRFDLRTFPANDIYGGIVAFAFTEKEPVVQSFITMIRDNEENPAESGFVSLSWGPGRDPSVAFITANVDGVSNSSSFAGLADLGPLVDTRSAVPNSEFVKQLQGTLGLYNVWFTQSFHATMEMGRKVLEVFEAFIADLEGKLDEDATIIFVMTPLSTNFANNGPNILGLNEELTEPSVVLQVECLLPTPNDEALLTGKFEAVIDDISEYAASIGQSTKFKYINYAHQTQDPLQSYGGDNQDFLEKVAQSYDPNGFFQHRVSGGFKISKSIGAF</sequence>
<name>A0AAD8XAU1_GLOAC</name>
<dbReference type="InterPro" id="IPR036318">
    <property type="entry name" value="FAD-bd_PCMH-like_sf"/>
</dbReference>
<dbReference type="AlphaFoldDB" id="A0AAD8XAU1"/>
<comment type="caution">
    <text evidence="6">The sequence shown here is derived from an EMBL/GenBank/DDBJ whole genome shotgun (WGS) entry which is preliminary data.</text>
</comment>
<dbReference type="GO" id="GO:0071949">
    <property type="term" value="F:FAD binding"/>
    <property type="evidence" value="ECO:0007669"/>
    <property type="project" value="InterPro"/>
</dbReference>
<keyword evidence="3" id="KW-0274">FAD</keyword>
<dbReference type="PANTHER" id="PTHR42973:SF53">
    <property type="entry name" value="FAD-BINDING PCMH-TYPE DOMAIN-CONTAINING PROTEIN-RELATED"/>
    <property type="match status" value="1"/>
</dbReference>
<evidence type="ECO:0000313" key="6">
    <source>
        <dbReference type="EMBL" id="KAK1706297.1"/>
    </source>
</evidence>
<dbReference type="Gene3D" id="3.30.465.10">
    <property type="match status" value="1"/>
</dbReference>
<evidence type="ECO:0000256" key="2">
    <source>
        <dbReference type="ARBA" id="ARBA00022630"/>
    </source>
</evidence>
<dbReference type="InterPro" id="IPR016169">
    <property type="entry name" value="FAD-bd_PCMH_sub2"/>
</dbReference>
<dbReference type="InterPro" id="IPR016166">
    <property type="entry name" value="FAD-bd_PCMH"/>
</dbReference>
<gene>
    <name evidence="6" type="ORF">BDZ83DRAFT_643725</name>
</gene>
<evidence type="ECO:0000313" key="7">
    <source>
        <dbReference type="Proteomes" id="UP001244207"/>
    </source>
</evidence>
<dbReference type="PANTHER" id="PTHR42973">
    <property type="entry name" value="BINDING OXIDOREDUCTASE, PUTATIVE (AFU_ORTHOLOGUE AFUA_1G17690)-RELATED"/>
    <property type="match status" value="1"/>
</dbReference>
<evidence type="ECO:0000259" key="5">
    <source>
        <dbReference type="PROSITE" id="PS51387"/>
    </source>
</evidence>
<evidence type="ECO:0000256" key="1">
    <source>
        <dbReference type="ARBA" id="ARBA00005466"/>
    </source>
</evidence>
<dbReference type="InterPro" id="IPR050416">
    <property type="entry name" value="FAD-linked_Oxidoreductase"/>
</dbReference>
<evidence type="ECO:0000256" key="4">
    <source>
        <dbReference type="ARBA" id="ARBA00023002"/>
    </source>
</evidence>
<dbReference type="GeneID" id="85393588"/>
<dbReference type="InterPro" id="IPR006094">
    <property type="entry name" value="Oxid_FAD_bind_N"/>
</dbReference>
<dbReference type="PROSITE" id="PS51387">
    <property type="entry name" value="FAD_PCMH"/>
    <property type="match status" value="1"/>
</dbReference>
<dbReference type="GO" id="GO:0016491">
    <property type="term" value="F:oxidoreductase activity"/>
    <property type="evidence" value="ECO:0007669"/>
    <property type="project" value="UniProtKB-KW"/>
</dbReference>
<dbReference type="RefSeq" id="XP_060357803.1">
    <property type="nucleotide sequence ID" value="XM_060509689.1"/>
</dbReference>
<dbReference type="Proteomes" id="UP001244207">
    <property type="component" value="Unassembled WGS sequence"/>
</dbReference>
<keyword evidence="7" id="KW-1185">Reference proteome</keyword>
<keyword evidence="2" id="KW-0285">Flavoprotein</keyword>
<keyword evidence="4" id="KW-0560">Oxidoreductase</keyword>
<dbReference type="EMBL" id="JAHMHS010000228">
    <property type="protein sequence ID" value="KAK1706297.1"/>
    <property type="molecule type" value="Genomic_DNA"/>
</dbReference>
<feature type="domain" description="FAD-binding PCMH-type" evidence="5">
    <location>
        <begin position="104"/>
        <end position="282"/>
    </location>
</feature>
<comment type="similarity">
    <text evidence="1">Belongs to the oxygen-dependent FAD-linked oxidoreductase family.</text>
</comment>
<evidence type="ECO:0000256" key="3">
    <source>
        <dbReference type="ARBA" id="ARBA00022827"/>
    </source>
</evidence>
<reference evidence="6" key="1">
    <citation type="submission" date="2021-12" db="EMBL/GenBank/DDBJ databases">
        <title>Comparative genomics, transcriptomics and evolutionary studies reveal genomic signatures of adaptation to plant cell wall in hemibiotrophic fungi.</title>
        <authorList>
            <consortium name="DOE Joint Genome Institute"/>
            <person name="Baroncelli R."/>
            <person name="Diaz J.F."/>
            <person name="Benocci T."/>
            <person name="Peng M."/>
            <person name="Battaglia E."/>
            <person name="Haridas S."/>
            <person name="Andreopoulos W."/>
            <person name="Labutti K."/>
            <person name="Pangilinan J."/>
            <person name="Floch G.L."/>
            <person name="Makela M.R."/>
            <person name="Henrissat B."/>
            <person name="Grigoriev I.V."/>
            <person name="Crouch J.A."/>
            <person name="De Vries R.P."/>
            <person name="Sukno S.A."/>
            <person name="Thon M.R."/>
        </authorList>
    </citation>
    <scope>NUCLEOTIDE SEQUENCE</scope>
    <source>
        <strain evidence="6">CBS 112980</strain>
    </source>
</reference>
<organism evidence="6 7">
    <name type="scientific">Glomerella acutata</name>
    <name type="common">Colletotrichum acutatum</name>
    <dbReference type="NCBI Taxonomy" id="27357"/>
    <lineage>
        <taxon>Eukaryota</taxon>
        <taxon>Fungi</taxon>
        <taxon>Dikarya</taxon>
        <taxon>Ascomycota</taxon>
        <taxon>Pezizomycotina</taxon>
        <taxon>Sordariomycetes</taxon>
        <taxon>Hypocreomycetidae</taxon>
        <taxon>Glomerellales</taxon>
        <taxon>Glomerellaceae</taxon>
        <taxon>Colletotrichum</taxon>
        <taxon>Colletotrichum acutatum species complex</taxon>
    </lineage>
</organism>
<dbReference type="SUPFAM" id="SSF56176">
    <property type="entry name" value="FAD-binding/transporter-associated domain-like"/>
    <property type="match status" value="1"/>
</dbReference>
<accession>A0AAD8XAU1</accession>
<protein>
    <recommendedName>
        <fullName evidence="5">FAD-binding PCMH-type domain-containing protein</fullName>
    </recommendedName>
</protein>